<gene>
    <name evidence="1" type="ORF">GHT06_019802</name>
</gene>
<organism evidence="1 2">
    <name type="scientific">Daphnia sinensis</name>
    <dbReference type="NCBI Taxonomy" id="1820382"/>
    <lineage>
        <taxon>Eukaryota</taxon>
        <taxon>Metazoa</taxon>
        <taxon>Ecdysozoa</taxon>
        <taxon>Arthropoda</taxon>
        <taxon>Crustacea</taxon>
        <taxon>Branchiopoda</taxon>
        <taxon>Diplostraca</taxon>
        <taxon>Cladocera</taxon>
        <taxon>Anomopoda</taxon>
        <taxon>Daphniidae</taxon>
        <taxon>Daphnia</taxon>
        <taxon>Daphnia similis group</taxon>
    </lineage>
</organism>
<dbReference type="AlphaFoldDB" id="A0AAD5KL93"/>
<accession>A0AAD5KL93</accession>
<sequence length="91" mass="10510">MAIAHRRPCGIIFRYCFGLQGVMEKDHFLLREGCGAIYVQEEHFSFAIRTDVCGFGIHPASFSFRQAHALNNFQVVPWKEEGIWVSVHFNH</sequence>
<keyword evidence="2" id="KW-1185">Reference proteome</keyword>
<protein>
    <submittedName>
        <fullName evidence="1">Uncharacterized protein</fullName>
    </submittedName>
</protein>
<evidence type="ECO:0000313" key="2">
    <source>
        <dbReference type="Proteomes" id="UP000820818"/>
    </source>
</evidence>
<name>A0AAD5KL93_9CRUS</name>
<reference evidence="1 2" key="1">
    <citation type="submission" date="2022-05" db="EMBL/GenBank/DDBJ databases">
        <title>A multi-omics perspective on studying reproductive biology in Daphnia sinensis.</title>
        <authorList>
            <person name="Jia J."/>
        </authorList>
    </citation>
    <scope>NUCLEOTIDE SEQUENCE [LARGE SCALE GENOMIC DNA]</scope>
    <source>
        <strain evidence="1 2">WSL</strain>
    </source>
</reference>
<proteinExistence type="predicted"/>
<comment type="caution">
    <text evidence="1">The sequence shown here is derived from an EMBL/GenBank/DDBJ whole genome shotgun (WGS) entry which is preliminary data.</text>
</comment>
<dbReference type="Proteomes" id="UP000820818">
    <property type="component" value="Linkage Group LG8"/>
</dbReference>
<dbReference type="EMBL" id="WJBH02000008">
    <property type="protein sequence ID" value="KAI9554529.1"/>
    <property type="molecule type" value="Genomic_DNA"/>
</dbReference>
<evidence type="ECO:0000313" key="1">
    <source>
        <dbReference type="EMBL" id="KAI9554529.1"/>
    </source>
</evidence>